<dbReference type="InterPro" id="IPR015943">
    <property type="entry name" value="WD40/YVTN_repeat-like_dom_sf"/>
</dbReference>
<keyword evidence="3" id="KW-0808">Transferase</keyword>
<name>A0A165ZKF2_DAUCS</name>
<keyword evidence="2" id="KW-0489">Methyltransferase</keyword>
<dbReference type="Pfam" id="PF03492">
    <property type="entry name" value="Methyltransf_7"/>
    <property type="match status" value="1"/>
</dbReference>
<organism evidence="6">
    <name type="scientific">Daucus carota subsp. sativus</name>
    <name type="common">Carrot</name>
    <dbReference type="NCBI Taxonomy" id="79200"/>
    <lineage>
        <taxon>Eukaryota</taxon>
        <taxon>Viridiplantae</taxon>
        <taxon>Streptophyta</taxon>
        <taxon>Embryophyta</taxon>
        <taxon>Tracheophyta</taxon>
        <taxon>Spermatophyta</taxon>
        <taxon>Magnoliopsida</taxon>
        <taxon>eudicotyledons</taxon>
        <taxon>Gunneridae</taxon>
        <taxon>Pentapetalae</taxon>
        <taxon>asterids</taxon>
        <taxon>campanulids</taxon>
        <taxon>Apiales</taxon>
        <taxon>Apiaceae</taxon>
        <taxon>Apioideae</taxon>
        <taxon>Scandiceae</taxon>
        <taxon>Daucinae</taxon>
        <taxon>Daucus</taxon>
        <taxon>Daucus sect. Daucus</taxon>
    </lineage>
</organism>
<dbReference type="GO" id="GO:0032259">
    <property type="term" value="P:methylation"/>
    <property type="evidence" value="ECO:0007669"/>
    <property type="project" value="UniProtKB-KW"/>
</dbReference>
<dbReference type="SUPFAM" id="SSF53335">
    <property type="entry name" value="S-adenosyl-L-methionine-dependent methyltransferases"/>
    <property type="match status" value="1"/>
</dbReference>
<dbReference type="InterPro" id="IPR042086">
    <property type="entry name" value="MeTrfase_capping"/>
</dbReference>
<dbReference type="PANTHER" id="PTHR47198:SF1">
    <property type="entry name" value="WD REPEAT-CONTAINING PROTEIN 91-LIKE ISOFORM X1"/>
    <property type="match status" value="1"/>
</dbReference>
<keyword evidence="5" id="KW-0460">Magnesium</keyword>
<evidence type="ECO:0000313" key="6">
    <source>
        <dbReference type="EMBL" id="KZN00147.1"/>
    </source>
</evidence>
<evidence type="ECO:0000256" key="1">
    <source>
        <dbReference type="ARBA" id="ARBA00007967"/>
    </source>
</evidence>
<dbReference type="SMART" id="SM00320">
    <property type="entry name" value="WD40"/>
    <property type="match status" value="1"/>
</dbReference>
<keyword evidence="4" id="KW-0479">Metal-binding</keyword>
<evidence type="ECO:0008006" key="7">
    <source>
        <dbReference type="Google" id="ProtNLM"/>
    </source>
</evidence>
<sequence>MQYAEELVREYLVFRGFTSTLQTFEKELSTDIGKGFQVDKILDLIFSVYIPKFQVENLIGLLRFFKQCFSSFEAVLTTALAKIEVSILKYYIIHAVQFGRTDKVVEFFELNGNDLLQSNEDWTSWFDFEKEIHREEDFPEVKVVFQETFLGHTSPISRCRFSASGDNIASASIDGTVRQGTDTISKLGCASLTVWNMRTWKAMYEWSLQSPGKVLWSRNCNRFCNPQNSVQPRHEMALDANGRRLLVTSGSVRAPIYQKSFTRQDTIESYGTHGFAECFKLADLGCSSGPNSLLFVKNIVDIVHAVCLKKNVKTPDEFQVFLNDLPNNDFNALLKLTPEFSSMLENEKGLDKNVKCFISGVAGSFYTRLFPSKSLHFVHSSSSLHWLSQVPANLLDSNKGNIYMAKSSPRSVYEAYYYQFEKDFTEFLRLRSEEMISNGRMVLTLPGRSSADHTIKECFYIFKLLGNSLLDMSAEGILHEEDITSFNLPLYTPCTDELEAIIESEGSFSLDRFETSEVNWDMREEDEIMKSGESSDKLIAKTMRAITESMLASHFGDTFIEEIFERYAMLVAEHLSMVKTAYLFNIVVSLIRK</sequence>
<dbReference type="GO" id="GO:0008168">
    <property type="term" value="F:methyltransferase activity"/>
    <property type="evidence" value="ECO:0007669"/>
    <property type="project" value="UniProtKB-KW"/>
</dbReference>
<dbReference type="InterPro" id="IPR005299">
    <property type="entry name" value="MeTrfase_7"/>
</dbReference>
<dbReference type="PANTHER" id="PTHR47198">
    <property type="entry name" value="OS05G0299300 PROTEIN"/>
    <property type="match status" value="1"/>
</dbReference>
<dbReference type="Gene3D" id="3.40.50.150">
    <property type="entry name" value="Vaccinia Virus protein VP39"/>
    <property type="match status" value="1"/>
</dbReference>
<protein>
    <recommendedName>
        <fullName evidence="7">LisH domain-containing protein</fullName>
    </recommendedName>
</protein>
<evidence type="ECO:0000256" key="5">
    <source>
        <dbReference type="ARBA" id="ARBA00022842"/>
    </source>
</evidence>
<dbReference type="EMBL" id="LNRQ01000003">
    <property type="protein sequence ID" value="KZN00147.1"/>
    <property type="molecule type" value="Genomic_DNA"/>
</dbReference>
<dbReference type="PROSITE" id="PS50896">
    <property type="entry name" value="LISH"/>
    <property type="match status" value="1"/>
</dbReference>
<comment type="similarity">
    <text evidence="1">Belongs to the methyltransferase superfamily. Type-7 methyltransferase family.</text>
</comment>
<dbReference type="InterPro" id="IPR006594">
    <property type="entry name" value="LisH"/>
</dbReference>
<evidence type="ECO:0000256" key="2">
    <source>
        <dbReference type="ARBA" id="ARBA00022603"/>
    </source>
</evidence>
<dbReference type="InterPro" id="IPR001680">
    <property type="entry name" value="WD40_rpt"/>
</dbReference>
<dbReference type="Gene3D" id="2.130.10.10">
    <property type="entry name" value="YVTN repeat-like/Quinoprotein amine dehydrogenase"/>
    <property type="match status" value="1"/>
</dbReference>
<dbReference type="Gramene" id="KZN00147">
    <property type="protein sequence ID" value="KZN00147"/>
    <property type="gene ID" value="DCAR_008901"/>
</dbReference>
<dbReference type="Gene3D" id="1.10.1200.270">
    <property type="entry name" value="Methyltransferase, alpha-helical capping domain"/>
    <property type="match status" value="1"/>
</dbReference>
<dbReference type="AlphaFoldDB" id="A0A165ZKF2"/>
<gene>
    <name evidence="6" type="ORF">DCAR_008901</name>
</gene>
<dbReference type="InterPro" id="IPR036322">
    <property type="entry name" value="WD40_repeat_dom_sf"/>
</dbReference>
<dbReference type="SUPFAM" id="SSF50978">
    <property type="entry name" value="WD40 repeat-like"/>
    <property type="match status" value="1"/>
</dbReference>
<evidence type="ECO:0000256" key="3">
    <source>
        <dbReference type="ARBA" id="ARBA00022679"/>
    </source>
</evidence>
<dbReference type="InterPro" id="IPR029063">
    <property type="entry name" value="SAM-dependent_MTases_sf"/>
</dbReference>
<accession>A0A165ZKF2</accession>
<proteinExistence type="inferred from homology"/>
<comment type="caution">
    <text evidence="6">The sequence shown here is derived from an EMBL/GenBank/DDBJ whole genome shotgun (WGS) entry which is preliminary data.</text>
</comment>
<reference evidence="6" key="1">
    <citation type="journal article" date="2016" name="Nat. Genet.">
        <title>A high-quality carrot genome assembly provides new insights into carotenoid accumulation and asterid genome evolution.</title>
        <authorList>
            <person name="Iorizzo M."/>
            <person name="Ellison S."/>
            <person name="Senalik D."/>
            <person name="Zeng P."/>
            <person name="Satapoomin P."/>
            <person name="Huang J."/>
            <person name="Bowman M."/>
            <person name="Iovene M."/>
            <person name="Sanseverino W."/>
            <person name="Cavagnaro P."/>
            <person name="Yildiz M."/>
            <person name="Macko-Podgorni A."/>
            <person name="Moranska E."/>
            <person name="Grzebelus E."/>
            <person name="Grzebelus D."/>
            <person name="Ashrafi H."/>
            <person name="Zheng Z."/>
            <person name="Cheng S."/>
            <person name="Spooner D."/>
            <person name="Van Deynze A."/>
            <person name="Simon P."/>
        </authorList>
    </citation>
    <scope>NUCLEOTIDE SEQUENCE [LARGE SCALE GENOMIC DNA]</scope>
    <source>
        <tissue evidence="6">Leaf</tissue>
    </source>
</reference>
<dbReference type="Pfam" id="PF00400">
    <property type="entry name" value="WD40"/>
    <property type="match status" value="1"/>
</dbReference>
<evidence type="ECO:0000256" key="4">
    <source>
        <dbReference type="ARBA" id="ARBA00022723"/>
    </source>
</evidence>
<dbReference type="GO" id="GO:0046872">
    <property type="term" value="F:metal ion binding"/>
    <property type="evidence" value="ECO:0007669"/>
    <property type="project" value="UniProtKB-KW"/>
</dbReference>